<feature type="region of interest" description="Disordered" evidence="2">
    <location>
        <begin position="1106"/>
        <end position="1127"/>
    </location>
</feature>
<dbReference type="FunFam" id="2.130.10.10:FF:000254">
    <property type="entry name" value="dmX-like protein 2 isoform X2"/>
    <property type="match status" value="1"/>
</dbReference>
<feature type="region of interest" description="Disordered" evidence="2">
    <location>
        <begin position="2280"/>
        <end position="2299"/>
    </location>
</feature>
<protein>
    <submittedName>
        <fullName evidence="4">Dmx-like 2</fullName>
    </submittedName>
</protein>
<feature type="repeat" description="WD" evidence="1">
    <location>
        <begin position="2769"/>
        <end position="2810"/>
    </location>
</feature>
<organism evidence="4 5">
    <name type="scientific">Cyprinus carpio</name>
    <name type="common">Common carp</name>
    <dbReference type="NCBI Taxonomy" id="7962"/>
    <lineage>
        <taxon>Eukaryota</taxon>
        <taxon>Metazoa</taxon>
        <taxon>Chordata</taxon>
        <taxon>Craniata</taxon>
        <taxon>Vertebrata</taxon>
        <taxon>Euteleostomi</taxon>
        <taxon>Actinopterygii</taxon>
        <taxon>Neopterygii</taxon>
        <taxon>Teleostei</taxon>
        <taxon>Ostariophysi</taxon>
        <taxon>Cypriniformes</taxon>
        <taxon>Cyprinidae</taxon>
        <taxon>Cyprininae</taxon>
        <taxon>Cyprinus</taxon>
    </lineage>
</organism>
<reference evidence="4" key="1">
    <citation type="submission" date="2025-08" db="UniProtKB">
        <authorList>
            <consortium name="Ensembl"/>
        </authorList>
    </citation>
    <scope>IDENTIFICATION</scope>
</reference>
<feature type="repeat" description="WD" evidence="1">
    <location>
        <begin position="2727"/>
        <end position="2768"/>
    </location>
</feature>
<proteinExistence type="predicted"/>
<evidence type="ECO:0000256" key="2">
    <source>
        <dbReference type="SAM" id="MobiDB-lite"/>
    </source>
</evidence>
<dbReference type="InterPro" id="IPR015943">
    <property type="entry name" value="WD40/YVTN_repeat-like_dom_sf"/>
</dbReference>
<feature type="compositionally biased region" description="Polar residues" evidence="2">
    <location>
        <begin position="774"/>
        <end position="786"/>
    </location>
</feature>
<dbReference type="SUPFAM" id="SSF50978">
    <property type="entry name" value="WD40 repeat-like"/>
    <property type="match status" value="2"/>
</dbReference>
<feature type="compositionally biased region" description="Basic and acidic residues" evidence="2">
    <location>
        <begin position="1824"/>
        <end position="1835"/>
    </location>
</feature>
<accession>A0A8C2IZI3</accession>
<sequence>MHLHQVLTGAVNPGDCCYSVGSVHDVPFTAYGSGCDIVILASDFECVQIIPGAQNGNIQVGCVECSQQLGRIAASYGNTVCIFEPIASNPNKRHKQLNYQWQKTGQFFLNAITYNLAWDPQGNRILAATEHLQLWAPPTSDTLIEEEDSQLNDDRAHDLILNDWKCIWQCKTAAAVHITQWSPDGEYFATAGKSIHHLKHLRRGRRRSSALVAHTELLPSQLGSHETHRHISHHANALCHFHISASINPNTDIPAMLAGSGLFSEDVSGGFVVHWLNNKDLSFTTSMDLFMQQLRKLSEQHLEQATEEFEQEGAAKLDLKGYSSAPLPSVLLDRKLETLILEWNKSPDMLFTIHPHDGSFLVWHIKYLDEFIPGIFRQVQVSFSSRIPVAFPTGDANSLSKNIMMYACTFMDQDNCSALEDKRSERRVPQSASASAGLSALGHSLAAVIGPAVMMVSKHVDGSLNQWAVTFAEKSAFSNVLTVSHKFRYCGHRFHLNDLACHTVLPLLLTSSHHNALLTPSGSGNVDGDQNGGVALQPTRPMRGIPRKQLRNAATLTFHDPNAIYSELILWRVDHIGPLSCTGGVSELARINSLHTSAFSNVAWLPTLIPSSVLGTYCNSASACFVASDGKNLRLYQAVVDARKLLDELSDPETSKLVGEVFNIVSQQSTARPGCIIELDVITNQCGSNTQLLHVFQEDFILGYKPHEDIPDFNITKYQPPPFSEKFFLVVIEKDANRNSVLQMWHLHLRSVQACVGPINEHVFQNQLTVPLNQNYGDSSPDTTPGHSPLPRSSSSANLQSASKLILSSKLVYSQRLDLPPGVELIRATPSAGHLSSSSIYPVCLAPYLIVTNCSDGRVRFWHCRVDMDLSVPHLKETRLYRWEHWRLLKEEEDNDSSVSVAGRPVAVSCSYTGRLAVSFKQILPENEGGMLQDFSMLVSIYECESTGGSEWVLEQTIHLDDFSKPVKTLDPRVSVDSNLFVYSKSDLFITKDSPNVKHFVHLDWLSKEDGSHILTVGVGSNILMYGRISGVVTEQTGVKDGMAVTLPLGGSIKQGIRSRWVLLRSVNLVSSVDGTPSLPVSLSWVRDGILVVGMDCEMHVYAQWRQDEKPGDSDDNNISSPDDIGGRTMYVSNEGRARSKSVFEGSAGIDDALRPPAVIQDGGLFEAAHSLSPTLPQYHPTQLLELMDLGRVRRAKAILAHLVKCIAGEVAVVRDVEAGEGGARRHLSRTISVTGSTAKDTIVAGRDGGRDYTEINSIPPLPLYALLSADQDTSYKMGDEVGKAGKGAERETQKQPEDQYADLFQVQAVTTDDFMNFTAEKPEKKSRVINLSQYGPTYFGPEHAQVLSSHLMHSSLPGLTPLEQMFLVALADTVATTSAEVAGPTDKQYTGGEALDECGLRYLLAMRLHTCLLTSLPPLYRMQLLHQGVSTCHFAWAFHSEAEEEMLNLIPAMQRGDPQWSELRAVGVGWWIRNINTLRRIVEKVAKAAFQRHNDPLDAALFYLAMKKKAVLWGLFRSQNNEKMTQFFSHNFSEDRWRKAALKNAFSLLGKQRFEQSAAFFLLAGSLKDAIVVCLEKMEDIQLAMIVARLYEADYESSSTCQGILYEKVLGCNRDGSGFSCTKLHPDPFLRSIAYWIMKDYTRALDTLLEQIYKEDDENPGNESLFYNYLRAHPLIIRRHFAKPEASSVAAGLTSERNSADEINLIERKLFFTTANAHFKVGCPLLALEVLSKIPKVTKKASSLSKGSSVANVSGAQPQENGGKASDLDWGAPAVPSQALGADSSTILDWSQPMIKIEDEGLQLDWGDDKEEDEDEEGGLTMKKPEVEDEEAKKPSKSAALQHEDSTGESGVDVIAEQLKFRACLKILMTELRTLATGYEVDGGKLRFQLYNWLEKEIEATHHICNYKNVKYHTENYVVSDLILMDTGAYERHQMERRRLQAKQLHAERRKAWLRENQALLRVFLSYCSLHGAKGGGVTSVRMELLFLLQESQQEMTVKQLQSPLPLPTTLPLLSASIAPTKTVIANPVLHLITHIPDILYTSVQMEAPPHPDILDDRVNALHTLAASLSACIYQSLCDSHSYSSQSEANQFTGMVYQGLLLSDRRRLRTESIEEHATPTSAPAQWPGVSSLISLLACAQGDDHIRLNVMLCEAVVAVYLSLLIHGLGTHSGNELFRLAAHPLNNRMWAAVFGGGAKLIVKPKRPPEITPGESFDVDRQRRRFNMRMLVPGRPVKETPATPPPIPVERPTYKEKFIPPELSMWDYFVAKPFLPLSDSGALCDSDESGGSDNEDDDDAFLSDTQMTEHSEPNSYSWSLIRLVMVKLALHNVKTFLPLTGLDFTELPVTSPLANAVLKTLENWEQILLEKMNKFDGPPPNYINTYPTDLSAGGGPAILRHKAMLEPDNTPFKSKHRFSFPARRLWHFLVKQEVLQETLIRYIFTKKRKQSESLDDHVDRLIQNYVTGARKTNKVEADMGYPGGKAKIIHKESDIIMAFAINKANTNEIVLASTHDVQEVDVSTLLAAQPYTWIGEDFDKESRSSDDVDYRSSHTNIAQASASPFAPQQMAASSSMPWLGSGQTSMGASVIMKRNLNNVKRMTSHPIYQYYMTGAQDGSVRMFEWNRPQQLICFRQAGNARVTRLYFNSQGNKCGVADGEGFLSLWQVNQTSSNPKPYLSWQCHSKSCGDFTFITSSSLIATAGQSNDGRNVCLWDTLVSPSNSMIHAFQCHENGATVLQYAPKQQLIITGGRKGFVCIFDIRQRQLLHTFQAHDSAIKALAMDSAEDFFVTGSAEGNMKVWKLAGHGLMHSFSTEHAKQSIFRNIGAGVMKIETCPGNRIFTCGADGTLKMRVLPDRCNIPASIFQIL</sequence>
<dbReference type="Pfam" id="PF00400">
    <property type="entry name" value="WD40"/>
    <property type="match status" value="1"/>
</dbReference>
<dbReference type="InterPro" id="IPR052208">
    <property type="entry name" value="DmX-like/RAVE_component"/>
</dbReference>
<keyword evidence="1" id="KW-0853">WD repeat</keyword>
<evidence type="ECO:0000313" key="4">
    <source>
        <dbReference type="Ensembl" id="ENSCCRP00020087617.1"/>
    </source>
</evidence>
<evidence type="ECO:0000313" key="5">
    <source>
        <dbReference type="Proteomes" id="UP000694701"/>
    </source>
</evidence>
<dbReference type="InterPro" id="IPR036322">
    <property type="entry name" value="WD40_repeat_dom_sf"/>
</dbReference>
<dbReference type="InterPro" id="IPR022033">
    <property type="entry name" value="Rav1p_C"/>
</dbReference>
<dbReference type="Gene3D" id="2.130.10.10">
    <property type="entry name" value="YVTN repeat-like/Quinoprotein amine dehydrogenase"/>
    <property type="match status" value="2"/>
</dbReference>
<name>A0A8C2IZI3_CYPCA</name>
<feature type="domain" description="RAVE complex protein Rav1 C-terminal" evidence="3">
    <location>
        <begin position="1304"/>
        <end position="1730"/>
    </location>
</feature>
<dbReference type="PROSITE" id="PS50294">
    <property type="entry name" value="WD_REPEATS_REGION"/>
    <property type="match status" value="1"/>
</dbReference>
<dbReference type="PROSITE" id="PS50082">
    <property type="entry name" value="WD_REPEATS_2"/>
    <property type="match status" value="2"/>
</dbReference>
<feature type="region of interest" description="Disordered" evidence="2">
    <location>
        <begin position="1746"/>
        <end position="1776"/>
    </location>
</feature>
<feature type="region of interest" description="Disordered" evidence="2">
    <location>
        <begin position="1802"/>
        <end position="1850"/>
    </location>
</feature>
<feature type="compositionally biased region" description="Acidic residues" evidence="2">
    <location>
        <begin position="1802"/>
        <end position="1819"/>
    </location>
</feature>
<dbReference type="SMART" id="SM00320">
    <property type="entry name" value="WD40"/>
    <property type="match status" value="11"/>
</dbReference>
<feature type="region of interest" description="Disordered" evidence="2">
    <location>
        <begin position="774"/>
        <end position="796"/>
    </location>
</feature>
<evidence type="ECO:0000256" key="1">
    <source>
        <dbReference type="PROSITE-ProRule" id="PRU00221"/>
    </source>
</evidence>
<feature type="compositionally biased region" description="Polar residues" evidence="2">
    <location>
        <begin position="1746"/>
        <end position="1761"/>
    </location>
</feature>
<dbReference type="GO" id="GO:0007035">
    <property type="term" value="P:vacuolar acidification"/>
    <property type="evidence" value="ECO:0007669"/>
    <property type="project" value="TreeGrafter"/>
</dbReference>
<feature type="compositionally biased region" description="Acidic residues" evidence="2">
    <location>
        <begin position="2283"/>
        <end position="2299"/>
    </location>
</feature>
<dbReference type="GO" id="GO:0043291">
    <property type="term" value="C:RAVE complex"/>
    <property type="evidence" value="ECO:0007669"/>
    <property type="project" value="TreeGrafter"/>
</dbReference>
<evidence type="ECO:0000259" key="3">
    <source>
        <dbReference type="Pfam" id="PF12234"/>
    </source>
</evidence>
<dbReference type="Pfam" id="PF12234">
    <property type="entry name" value="Rav1p_C"/>
    <property type="match status" value="1"/>
</dbReference>
<dbReference type="InterPro" id="IPR001680">
    <property type="entry name" value="WD40_rpt"/>
</dbReference>
<dbReference type="Proteomes" id="UP000694701">
    <property type="component" value="Unplaced"/>
</dbReference>
<dbReference type="PANTHER" id="PTHR13950">
    <property type="entry name" value="RABCONNECTIN-RELATED"/>
    <property type="match status" value="1"/>
</dbReference>
<dbReference type="PANTHER" id="PTHR13950:SF13">
    <property type="entry name" value="DMX-LIKE PROTEIN 2"/>
    <property type="match status" value="1"/>
</dbReference>
<dbReference type="Ensembl" id="ENSCCRT00020095820.1">
    <property type="protein sequence ID" value="ENSCCRP00020087617.1"/>
    <property type="gene ID" value="ENSCCRG00020040307.1"/>
</dbReference>